<dbReference type="GO" id="GO:0008270">
    <property type="term" value="F:zinc ion binding"/>
    <property type="evidence" value="ECO:0007669"/>
    <property type="project" value="UniProtKB-UniRule"/>
</dbReference>
<dbReference type="GO" id="GO:0004151">
    <property type="term" value="F:dihydroorotase activity"/>
    <property type="evidence" value="ECO:0007669"/>
    <property type="project" value="UniProtKB-UniRule"/>
</dbReference>
<sequence>MKRPANPGAEKGKLVAYLNARLLDPASGLDTLGALLTVGDQIADLGPRLFADGVPSGVEIVDCGGLCLSPGLIDMHAFVGEPGAEHKESFASASAAAAAGGITTLICLPNTDPAIDEPAIVEYVERRARENSLVRVQPMAAITKGLKGEEMAEMGLLVEAGAVAFTDGDRTVASARVMRRALSYSTLFGKLVIQHAQDPSLSRDGVMNEGDVATRLGLAGIPVAAEAMVVERDVRLVALTGARYHVSQVTAQETLEVIRAAKARGLKVTCGTASHYFALNENAVNDYRTFAKVSPPLRTEDDRRAVIEGIKDGTIDVIVSAHLPQDVESKRLPFAQAAFGAAGLETMLAVALTLHHDHGLSLNQVLAKMTAAPARLLGLSSRGQLKAGAKADLMLFDPDKPWRVDVDKLKGKSKNTPYEGLPLTGKVAMTVVDGLKVFDERPGS</sequence>
<dbReference type="InterPro" id="IPR032466">
    <property type="entry name" value="Metal_Hydrolase"/>
</dbReference>
<comment type="pathway">
    <text evidence="3">Pyrimidine metabolism; UMP biosynthesis via de novo pathway; (S)-dihydroorotate from bicarbonate: step 3/3.</text>
</comment>
<dbReference type="InterPro" id="IPR013108">
    <property type="entry name" value="Amidohydro_3"/>
</dbReference>
<dbReference type="Pfam" id="PF12890">
    <property type="entry name" value="DHOase"/>
    <property type="match status" value="1"/>
</dbReference>
<dbReference type="InterPro" id="IPR050138">
    <property type="entry name" value="DHOase/Allantoinase_Hydrolase"/>
</dbReference>
<dbReference type="OrthoDB" id="9803027at2"/>
<dbReference type="EMBL" id="QYUK01000011">
    <property type="protein sequence ID" value="RJF87225.1"/>
    <property type="molecule type" value="Genomic_DNA"/>
</dbReference>
<feature type="domain" description="Amidohydrolase 3" evidence="4">
    <location>
        <begin position="356"/>
        <end position="434"/>
    </location>
</feature>
<dbReference type="Proteomes" id="UP000284605">
    <property type="component" value="Unassembled WGS sequence"/>
</dbReference>
<gene>
    <name evidence="3" type="primary">pyrC</name>
    <name evidence="6" type="ORF">D3874_09445</name>
</gene>
<dbReference type="NCBIfam" id="TIGR00857">
    <property type="entry name" value="pyrC_multi"/>
    <property type="match status" value="1"/>
</dbReference>
<protein>
    <recommendedName>
        <fullName evidence="3">Dihydroorotase</fullName>
        <shortName evidence="3">DHOase</shortName>
        <ecNumber evidence="3">3.5.2.3</ecNumber>
    </recommendedName>
</protein>
<dbReference type="PANTHER" id="PTHR43668">
    <property type="entry name" value="ALLANTOINASE"/>
    <property type="match status" value="1"/>
</dbReference>
<feature type="binding site" evidence="3">
    <location>
        <position position="110"/>
    </location>
    <ligand>
        <name>substrate</name>
    </ligand>
</feature>
<dbReference type="InterPro" id="IPR011059">
    <property type="entry name" value="Metal-dep_hydrolase_composite"/>
</dbReference>
<keyword evidence="1 3" id="KW-0862">Zinc</keyword>
<dbReference type="RefSeq" id="WP_119777867.1">
    <property type="nucleotide sequence ID" value="NZ_QYUK01000011.1"/>
</dbReference>
<evidence type="ECO:0000313" key="6">
    <source>
        <dbReference type="EMBL" id="RJF87225.1"/>
    </source>
</evidence>
<proteinExistence type="inferred from homology"/>
<accession>A0A418WB49</accession>
<dbReference type="SUPFAM" id="SSF51338">
    <property type="entry name" value="Composite domain of metallo-dependent hydrolases"/>
    <property type="match status" value="1"/>
</dbReference>
<dbReference type="GO" id="GO:0006145">
    <property type="term" value="P:purine nucleobase catabolic process"/>
    <property type="evidence" value="ECO:0007669"/>
    <property type="project" value="TreeGrafter"/>
</dbReference>
<feature type="domain" description="Dihydroorotase catalytic" evidence="5">
    <location>
        <begin position="68"/>
        <end position="253"/>
    </location>
</feature>
<evidence type="ECO:0000256" key="2">
    <source>
        <dbReference type="ARBA" id="ARBA00022975"/>
    </source>
</evidence>
<keyword evidence="3 6" id="KW-0378">Hydrolase</keyword>
<comment type="caution">
    <text evidence="3">Lacks conserved residue(s) required for the propagation of feature annotation.</text>
</comment>
<evidence type="ECO:0000259" key="4">
    <source>
        <dbReference type="Pfam" id="PF07969"/>
    </source>
</evidence>
<dbReference type="InterPro" id="IPR004722">
    <property type="entry name" value="DHOase"/>
</dbReference>
<dbReference type="Pfam" id="PF07969">
    <property type="entry name" value="Amidohydro_3"/>
    <property type="match status" value="1"/>
</dbReference>
<dbReference type="SUPFAM" id="SSF51556">
    <property type="entry name" value="Metallo-dependent hydrolases"/>
    <property type="match status" value="1"/>
</dbReference>
<dbReference type="HAMAP" id="MF_00220_B">
    <property type="entry name" value="PyrC_classI_B"/>
    <property type="match status" value="1"/>
</dbReference>
<organism evidence="6 7">
    <name type="scientific">Oleomonas cavernae</name>
    <dbReference type="NCBI Taxonomy" id="2320859"/>
    <lineage>
        <taxon>Bacteria</taxon>
        <taxon>Pseudomonadati</taxon>
        <taxon>Pseudomonadota</taxon>
        <taxon>Alphaproteobacteria</taxon>
        <taxon>Acetobacterales</taxon>
        <taxon>Acetobacteraceae</taxon>
        <taxon>Oleomonas</taxon>
    </lineage>
</organism>
<dbReference type="AlphaFoldDB" id="A0A418WB49"/>
<keyword evidence="2 3" id="KW-0665">Pyrimidine biosynthesis</keyword>
<evidence type="ECO:0000259" key="5">
    <source>
        <dbReference type="Pfam" id="PF12890"/>
    </source>
</evidence>
<dbReference type="GO" id="GO:0004038">
    <property type="term" value="F:allantoinase activity"/>
    <property type="evidence" value="ECO:0007669"/>
    <property type="project" value="TreeGrafter"/>
</dbReference>
<evidence type="ECO:0000256" key="3">
    <source>
        <dbReference type="HAMAP-Rule" id="MF_00220"/>
    </source>
</evidence>
<dbReference type="GO" id="GO:0005737">
    <property type="term" value="C:cytoplasm"/>
    <property type="evidence" value="ECO:0007669"/>
    <property type="project" value="TreeGrafter"/>
</dbReference>
<comment type="function">
    <text evidence="3">Catalyzes the reversible cyclization of carbamoyl aspartate to dihydroorotate.</text>
</comment>
<dbReference type="GO" id="GO:0044205">
    <property type="term" value="P:'de novo' UMP biosynthetic process"/>
    <property type="evidence" value="ECO:0007669"/>
    <property type="project" value="UniProtKB-UniRule"/>
</dbReference>
<comment type="similarity">
    <text evidence="3">Belongs to the metallo-dependent hydrolases superfamily. DHOase family. Class I DHOase subfamily.</text>
</comment>
<dbReference type="InterPro" id="IPR024403">
    <property type="entry name" value="DHOase_cat"/>
</dbReference>
<name>A0A418WB49_9PROT</name>
<feature type="binding site" evidence="3">
    <location>
        <begin position="339"/>
        <end position="340"/>
    </location>
    <ligand>
        <name>substrate</name>
    </ligand>
</feature>
<comment type="catalytic activity">
    <reaction evidence="3">
        <text>(S)-dihydroorotate + H2O = N-carbamoyl-L-aspartate + H(+)</text>
        <dbReference type="Rhea" id="RHEA:24296"/>
        <dbReference type="ChEBI" id="CHEBI:15377"/>
        <dbReference type="ChEBI" id="CHEBI:15378"/>
        <dbReference type="ChEBI" id="CHEBI:30864"/>
        <dbReference type="ChEBI" id="CHEBI:32814"/>
        <dbReference type="EC" id="3.5.2.3"/>
    </reaction>
</comment>
<keyword evidence="7" id="KW-1185">Reference proteome</keyword>
<dbReference type="UniPathway" id="UPA00070">
    <property type="reaction ID" value="UER00117"/>
</dbReference>
<dbReference type="PANTHER" id="PTHR43668:SF2">
    <property type="entry name" value="ALLANTOINASE"/>
    <property type="match status" value="1"/>
</dbReference>
<dbReference type="EC" id="3.5.2.3" evidence="3"/>
<evidence type="ECO:0000256" key="1">
    <source>
        <dbReference type="ARBA" id="ARBA00022833"/>
    </source>
</evidence>
<keyword evidence="3" id="KW-0479">Metal-binding</keyword>
<dbReference type="Gene3D" id="2.30.40.10">
    <property type="entry name" value="Urease, subunit C, domain 1"/>
    <property type="match status" value="1"/>
</dbReference>
<comment type="cofactor">
    <cofactor evidence="3">
        <name>Zn(2+)</name>
        <dbReference type="ChEBI" id="CHEBI:29105"/>
    </cofactor>
    <text evidence="3">Binds 2 Zn(2+) ions per subunit.</text>
</comment>
<dbReference type="Gene3D" id="3.20.20.140">
    <property type="entry name" value="Metal-dependent hydrolases"/>
    <property type="match status" value="1"/>
</dbReference>
<comment type="caution">
    <text evidence="6">The sequence shown here is derived from an EMBL/GenBank/DDBJ whole genome shotgun (WGS) entry which is preliminary data.</text>
</comment>
<feature type="binding site" evidence="3">
    <location>
        <position position="195"/>
    </location>
    <ligand>
        <name>Zn(2+)</name>
        <dbReference type="ChEBI" id="CHEBI:29105"/>
        <label>2</label>
    </ligand>
</feature>
<dbReference type="CDD" id="cd01317">
    <property type="entry name" value="DHOase_IIa"/>
    <property type="match status" value="1"/>
</dbReference>
<feature type="binding site" evidence="3">
    <location>
        <position position="76"/>
    </location>
    <ligand>
        <name>Zn(2+)</name>
        <dbReference type="ChEBI" id="CHEBI:29105"/>
        <label>1</label>
    </ligand>
</feature>
<evidence type="ECO:0000313" key="7">
    <source>
        <dbReference type="Proteomes" id="UP000284605"/>
    </source>
</evidence>
<reference evidence="6 7" key="1">
    <citation type="submission" date="2018-09" db="EMBL/GenBank/DDBJ databases">
        <authorList>
            <person name="Zhu H."/>
        </authorList>
    </citation>
    <scope>NUCLEOTIDE SEQUENCE [LARGE SCALE GENOMIC DNA]</scope>
    <source>
        <strain evidence="6 7">K1W22B-8</strain>
    </source>
</reference>